<evidence type="ECO:0000256" key="3">
    <source>
        <dbReference type="ARBA" id="ARBA00005043"/>
    </source>
</evidence>
<protein>
    <recommendedName>
        <fullName evidence="5">Elongator complex protein 4</fullName>
    </recommendedName>
</protein>
<dbReference type="Proteomes" id="UP000078343">
    <property type="component" value="Unassembled WGS sequence"/>
</dbReference>
<keyword evidence="7" id="KW-0819">tRNA processing</keyword>
<dbReference type="InterPro" id="IPR008728">
    <property type="entry name" value="Elongator_complex_protein_4"/>
</dbReference>
<dbReference type="InterPro" id="IPR027417">
    <property type="entry name" value="P-loop_NTPase"/>
</dbReference>
<feature type="compositionally biased region" description="Basic and acidic residues" evidence="9">
    <location>
        <begin position="387"/>
        <end position="398"/>
    </location>
</feature>
<evidence type="ECO:0000256" key="9">
    <source>
        <dbReference type="SAM" id="MobiDB-lite"/>
    </source>
</evidence>
<dbReference type="STRING" id="1367422.A0A178ZSZ4"/>
<organism evidence="10 11">
    <name type="scientific">Fonsecaea erecta</name>
    <dbReference type="NCBI Taxonomy" id="1367422"/>
    <lineage>
        <taxon>Eukaryota</taxon>
        <taxon>Fungi</taxon>
        <taxon>Dikarya</taxon>
        <taxon>Ascomycota</taxon>
        <taxon>Pezizomycotina</taxon>
        <taxon>Eurotiomycetes</taxon>
        <taxon>Chaetothyriomycetidae</taxon>
        <taxon>Chaetothyriales</taxon>
        <taxon>Herpotrichiellaceae</taxon>
        <taxon>Fonsecaea</taxon>
    </lineage>
</organism>
<name>A0A178ZSZ4_9EURO</name>
<keyword evidence="8" id="KW-0539">Nucleus</keyword>
<dbReference type="GO" id="GO:0005737">
    <property type="term" value="C:cytoplasm"/>
    <property type="evidence" value="ECO:0007669"/>
    <property type="project" value="UniProtKB-SubCell"/>
</dbReference>
<dbReference type="Pfam" id="PF05625">
    <property type="entry name" value="PAXNEB"/>
    <property type="match status" value="1"/>
</dbReference>
<evidence type="ECO:0000256" key="6">
    <source>
        <dbReference type="ARBA" id="ARBA00022490"/>
    </source>
</evidence>
<evidence type="ECO:0000256" key="2">
    <source>
        <dbReference type="ARBA" id="ARBA00004496"/>
    </source>
</evidence>
<evidence type="ECO:0000313" key="11">
    <source>
        <dbReference type="Proteomes" id="UP000078343"/>
    </source>
</evidence>
<keyword evidence="6" id="KW-0963">Cytoplasm</keyword>
<evidence type="ECO:0000256" key="4">
    <source>
        <dbReference type="ARBA" id="ARBA00007573"/>
    </source>
</evidence>
<dbReference type="Gene3D" id="3.40.50.300">
    <property type="entry name" value="P-loop containing nucleotide triphosphate hydrolases"/>
    <property type="match status" value="1"/>
</dbReference>
<evidence type="ECO:0000256" key="1">
    <source>
        <dbReference type="ARBA" id="ARBA00004123"/>
    </source>
</evidence>
<comment type="subcellular location">
    <subcellularLocation>
        <location evidence="2">Cytoplasm</location>
    </subcellularLocation>
    <subcellularLocation>
        <location evidence="1">Nucleus</location>
    </subcellularLocation>
</comment>
<dbReference type="PANTHER" id="PTHR12896">
    <property type="entry name" value="PAX6 NEIGHBOR PROTEIN PAXNEB"/>
    <property type="match status" value="1"/>
</dbReference>
<dbReference type="GO" id="GO:0008023">
    <property type="term" value="C:transcription elongation factor complex"/>
    <property type="evidence" value="ECO:0007669"/>
    <property type="project" value="TreeGrafter"/>
</dbReference>
<feature type="compositionally biased region" description="Polar residues" evidence="9">
    <location>
        <begin position="316"/>
        <end position="328"/>
    </location>
</feature>
<evidence type="ECO:0000313" key="10">
    <source>
        <dbReference type="EMBL" id="OAP62938.1"/>
    </source>
</evidence>
<evidence type="ECO:0000256" key="8">
    <source>
        <dbReference type="ARBA" id="ARBA00023242"/>
    </source>
</evidence>
<dbReference type="PANTHER" id="PTHR12896:SF1">
    <property type="entry name" value="ELONGATOR COMPLEX PROTEIN 4"/>
    <property type="match status" value="1"/>
</dbReference>
<evidence type="ECO:0000256" key="7">
    <source>
        <dbReference type="ARBA" id="ARBA00022694"/>
    </source>
</evidence>
<feature type="region of interest" description="Disordered" evidence="9">
    <location>
        <begin position="371"/>
        <end position="398"/>
    </location>
</feature>
<reference evidence="10 11" key="1">
    <citation type="submission" date="2016-04" db="EMBL/GenBank/DDBJ databases">
        <title>Draft genome of Fonsecaea erecta CBS 125763.</title>
        <authorList>
            <person name="Weiss V.A."/>
            <person name="Vicente V.A."/>
            <person name="Raittz R.T."/>
            <person name="Moreno L.F."/>
            <person name="De Souza E.M."/>
            <person name="Pedrosa F.O."/>
            <person name="Steffens M.B."/>
            <person name="Faoro H."/>
            <person name="Tadra-Sfeir M.Z."/>
            <person name="Najafzadeh M.J."/>
            <person name="Felipe M.S."/>
            <person name="Teixeira M."/>
            <person name="Sun J."/>
            <person name="Xi L."/>
            <person name="Gomes R."/>
            <person name="De Azevedo C.M."/>
            <person name="Salgado C.G."/>
            <person name="Da Silva M.B."/>
            <person name="Nascimento M.F."/>
            <person name="Queiroz-Telles F."/>
            <person name="Attili D.S."/>
            <person name="Gorbushina A."/>
        </authorList>
    </citation>
    <scope>NUCLEOTIDE SEQUENCE [LARGE SCALE GENOMIC DNA]</scope>
    <source>
        <strain evidence="10 11">CBS 125763</strain>
    </source>
</reference>
<feature type="region of interest" description="Disordered" evidence="9">
    <location>
        <begin position="307"/>
        <end position="331"/>
    </location>
</feature>
<dbReference type="GO" id="GO:0002098">
    <property type="term" value="P:tRNA wobble uridine modification"/>
    <property type="evidence" value="ECO:0007669"/>
    <property type="project" value="InterPro"/>
</dbReference>
<comment type="similarity">
    <text evidence="4">Belongs to the ELP4 family.</text>
</comment>
<gene>
    <name evidence="10" type="ORF">AYL99_02165</name>
</gene>
<sequence>MSFRKRNVGLSGSTRSDGPAAAAAAVPNYSKPQVIQLPGVRPSPVDGRPTTSTGTASLDALLAGHSGLALGSTILIEESGTTDYAGALLRFYAAEGLLQGHHVHVVALPEQWGRELPGVVAVGESEKRGESTTPVAETEKMKIAWRYESLGQFGARERLTSTTSQPGPDGVSVPGPPTTFCHTFDLTKRLVHPASSKLDFFPLDTNPKRPPFATILDRLSASMVNSAPDTVHRVVIPSLLSPALYPPWSSHPENVLQFLHGLRALFAAHPGRLTAITSLPLSLYPRSTGLVRWIELLHDGVLELSPFPHSAEGDATTPSRGLSSTTEEPPQGLLQVHRLPMLHDRGSGVGTSENDWTFTLSRRKFTIKPFNLPPVEGDMGAQQAAGEEQKGKKADLEF</sequence>
<dbReference type="OrthoDB" id="289162at2759"/>
<comment type="caution">
    <text evidence="10">The sequence shown here is derived from an EMBL/GenBank/DDBJ whole genome shotgun (WGS) entry which is preliminary data.</text>
</comment>
<feature type="region of interest" description="Disordered" evidence="9">
    <location>
        <begin position="1"/>
        <end position="25"/>
    </location>
</feature>
<dbReference type="RefSeq" id="XP_018696305.1">
    <property type="nucleotide sequence ID" value="XM_018833681.1"/>
</dbReference>
<dbReference type="AlphaFoldDB" id="A0A178ZSZ4"/>
<dbReference type="CDD" id="cd19494">
    <property type="entry name" value="Elp4"/>
    <property type="match status" value="1"/>
</dbReference>
<proteinExistence type="inferred from homology"/>
<comment type="pathway">
    <text evidence="3">tRNA modification; 5-methoxycarbonylmethyl-2-thiouridine-tRNA biosynthesis.</text>
</comment>
<dbReference type="GeneID" id="30006335"/>
<dbReference type="EMBL" id="LVYI01000002">
    <property type="protein sequence ID" value="OAP62938.1"/>
    <property type="molecule type" value="Genomic_DNA"/>
</dbReference>
<dbReference type="GO" id="GO:0033588">
    <property type="term" value="C:elongator holoenzyme complex"/>
    <property type="evidence" value="ECO:0007669"/>
    <property type="project" value="InterPro"/>
</dbReference>
<accession>A0A178ZSZ4</accession>
<dbReference type="UniPathway" id="UPA00988"/>
<keyword evidence="11" id="KW-1185">Reference proteome</keyword>
<evidence type="ECO:0000256" key="5">
    <source>
        <dbReference type="ARBA" id="ARBA00020265"/>
    </source>
</evidence>